<dbReference type="PANTHER" id="PTHR35191">
    <property type="entry name" value="PROPHAGE SIDE TAIL FIBER PROTEIN HOMOLOG STFQ-RELATED"/>
    <property type="match status" value="1"/>
</dbReference>
<dbReference type="RefSeq" id="WP_132352678.1">
    <property type="nucleotide sequence ID" value="NZ_CAWOJO010000004.1"/>
</dbReference>
<accession>A0A4R4K672</accession>
<feature type="region of interest" description="Disordered" evidence="1">
    <location>
        <begin position="311"/>
        <end position="331"/>
    </location>
</feature>
<dbReference type="InterPro" id="IPR051934">
    <property type="entry name" value="Phage_Tail_Fiber_Structural"/>
</dbReference>
<gene>
    <name evidence="3" type="ORF">C5467_04050</name>
</gene>
<evidence type="ECO:0000259" key="2">
    <source>
        <dbReference type="Pfam" id="PF07484"/>
    </source>
</evidence>
<dbReference type="Proteomes" id="UP000295598">
    <property type="component" value="Unassembled WGS sequence"/>
</dbReference>
<evidence type="ECO:0000256" key="1">
    <source>
        <dbReference type="SAM" id="MobiDB-lite"/>
    </source>
</evidence>
<evidence type="ECO:0000313" key="3">
    <source>
        <dbReference type="EMBL" id="TDB61669.1"/>
    </source>
</evidence>
<dbReference type="Gene3D" id="3.90.1340.10">
    <property type="entry name" value="Phage tail collar domain"/>
    <property type="match status" value="1"/>
</dbReference>
<dbReference type="SUPFAM" id="SSF88874">
    <property type="entry name" value="Receptor-binding domain of short tail fibre protein gp12"/>
    <property type="match status" value="1"/>
</dbReference>
<dbReference type="Gene3D" id="4.10.1070.10">
    <property type="entry name" value="receptor-binding domain of the bacteriophage t4 short tail fibre, domain 2"/>
    <property type="match status" value="1"/>
</dbReference>
<dbReference type="EMBL" id="PUJY01000004">
    <property type="protein sequence ID" value="TDB61669.1"/>
    <property type="molecule type" value="Genomic_DNA"/>
</dbReference>
<dbReference type="AlphaFoldDB" id="A0A4R4K672"/>
<evidence type="ECO:0000313" key="4">
    <source>
        <dbReference type="Proteomes" id="UP000295598"/>
    </source>
</evidence>
<dbReference type="InterPro" id="IPR044916">
    <property type="entry name" value="Short_tail_fibre_C_sf"/>
</dbReference>
<proteinExistence type="predicted"/>
<comment type="caution">
    <text evidence="3">The sequence shown here is derived from an EMBL/GenBank/DDBJ whole genome shotgun (WGS) entry which is preliminary data.</text>
</comment>
<dbReference type="Pfam" id="PF07484">
    <property type="entry name" value="Collar"/>
    <property type="match status" value="1"/>
</dbReference>
<dbReference type="InterPro" id="IPR037053">
    <property type="entry name" value="Phage_tail_collar_dom_sf"/>
</dbReference>
<reference evidence="3 4" key="1">
    <citation type="journal article" date="2019" name="Int. J. Syst. Evol. Microbiol.">
        <title>Photorhabdus khanii subsp. guanajuatensis subsp. nov., isolated from Heterorhabditis atacamensis, and Photorhabdus luminescens subsp. mexicana subsp. nov., isolated from Heterorhabditis mexicana entomopathogenic nematodes.</title>
        <authorList>
            <person name="Machado R.A.R."/>
            <person name="Bruno P."/>
            <person name="Arce C.C.M."/>
            <person name="Liechti N."/>
            <person name="Kohler A."/>
            <person name="Bernal J."/>
            <person name="Bruggmann R."/>
            <person name="Turlings T.C.J."/>
        </authorList>
    </citation>
    <scope>NUCLEOTIDE SEQUENCE [LARGE SCALE GENOMIC DNA]</scope>
    <source>
        <strain evidence="3 4">MEX20-17</strain>
    </source>
</reference>
<feature type="domain" description="Phage tail collar" evidence="2">
    <location>
        <begin position="228"/>
        <end position="275"/>
    </location>
</feature>
<name>A0A4R4K672_9GAMM</name>
<protein>
    <recommendedName>
        <fullName evidence="2">Phage tail collar domain-containing protein</fullName>
    </recommendedName>
</protein>
<dbReference type="InterPro" id="IPR011083">
    <property type="entry name" value="Phage_tail_collar_dom"/>
</dbReference>
<sequence>MALAKSAVPSGRKVNGKALSGDISLSAGDVGACRAHSGTISIGGGGMWTTAEFLQWLKSQGAFNNPYWMCKGSWSYANNRTINDTSCGNICLAGAVVEVMGVDYITTIRVTTPTTTDNNGIPNAQFTYINHGNGYYPGWHRDYNTKNKPSAGDVGALPGMTQFDVIPGNEYQGVFSAHKEGYEKGINFGFVNYDTGQIYVNSSGDLYAHFLHVNKNRYGGLVNTHPVGAPIPWPLPNAPTGYFTCNGQAFNKSLYPQLAVAYSSGKLPDLRGEFIRGWDDGRGIDSGRGILSWQPQQVQWHRHVSGSGGYGGDFGATSSRGHNGSYHNDSQQKLPFTNNGSDFDVFTNNGAVGAETRPRNIAFNYIVRAA</sequence>
<organism evidence="3 4">
    <name type="scientific">Photorhabdus khanii subsp. guanajuatensis</name>
    <dbReference type="NCBI Taxonomy" id="2100166"/>
    <lineage>
        <taxon>Bacteria</taxon>
        <taxon>Pseudomonadati</taxon>
        <taxon>Pseudomonadota</taxon>
        <taxon>Gammaproteobacteria</taxon>
        <taxon>Enterobacterales</taxon>
        <taxon>Morganellaceae</taxon>
        <taxon>Photorhabdus</taxon>
    </lineage>
</organism>
<feature type="compositionally biased region" description="Polar residues" evidence="1">
    <location>
        <begin position="320"/>
        <end position="331"/>
    </location>
</feature>
<dbReference type="PANTHER" id="PTHR35191:SF1">
    <property type="entry name" value="PROPHAGE SIDE TAIL FIBER PROTEIN HOMOLOG STFQ-RELATED"/>
    <property type="match status" value="1"/>
</dbReference>